<dbReference type="InterPro" id="IPR039424">
    <property type="entry name" value="SBP_5"/>
</dbReference>
<dbReference type="Gene3D" id="3.40.190.10">
    <property type="entry name" value="Periplasmic binding protein-like II"/>
    <property type="match status" value="1"/>
</dbReference>
<evidence type="ECO:0000256" key="4">
    <source>
        <dbReference type="ARBA" id="ARBA00022729"/>
    </source>
</evidence>
<dbReference type="SUPFAM" id="SSF53850">
    <property type="entry name" value="Periplasmic binding protein-like II"/>
    <property type="match status" value="1"/>
</dbReference>
<dbReference type="OrthoDB" id="9803988at2"/>
<protein>
    <recommendedName>
        <fullName evidence="5">Solute-binding protein family 5 domain-containing protein</fullName>
    </recommendedName>
</protein>
<evidence type="ECO:0000313" key="7">
    <source>
        <dbReference type="Proteomes" id="UP000216998"/>
    </source>
</evidence>
<accession>A0A255Z4X7</accession>
<dbReference type="Proteomes" id="UP000216998">
    <property type="component" value="Unassembled WGS sequence"/>
</dbReference>
<comment type="subcellular location">
    <subcellularLocation>
        <location evidence="1">Periplasm</location>
    </subcellularLocation>
</comment>
<dbReference type="InterPro" id="IPR000914">
    <property type="entry name" value="SBP_5_dom"/>
</dbReference>
<dbReference type="GO" id="GO:1904680">
    <property type="term" value="F:peptide transmembrane transporter activity"/>
    <property type="evidence" value="ECO:0007669"/>
    <property type="project" value="TreeGrafter"/>
</dbReference>
<evidence type="ECO:0000259" key="5">
    <source>
        <dbReference type="Pfam" id="PF00496"/>
    </source>
</evidence>
<dbReference type="GO" id="GO:0030288">
    <property type="term" value="C:outer membrane-bounded periplasmic space"/>
    <property type="evidence" value="ECO:0007669"/>
    <property type="project" value="TreeGrafter"/>
</dbReference>
<keyword evidence="7" id="KW-1185">Reference proteome</keyword>
<dbReference type="EMBL" id="NOXU01000022">
    <property type="protein sequence ID" value="OYQ36481.1"/>
    <property type="molecule type" value="Genomic_DNA"/>
</dbReference>
<dbReference type="PANTHER" id="PTHR30290:SF10">
    <property type="entry name" value="PERIPLASMIC OLIGOPEPTIDE-BINDING PROTEIN-RELATED"/>
    <property type="match status" value="1"/>
</dbReference>
<dbReference type="CDD" id="cd08504">
    <property type="entry name" value="PBP2_OppA"/>
    <property type="match status" value="1"/>
</dbReference>
<dbReference type="Gene3D" id="3.10.105.10">
    <property type="entry name" value="Dipeptide-binding Protein, Domain 3"/>
    <property type="match status" value="1"/>
</dbReference>
<keyword evidence="3" id="KW-0813">Transport</keyword>
<evidence type="ECO:0000256" key="1">
    <source>
        <dbReference type="ARBA" id="ARBA00004418"/>
    </source>
</evidence>
<dbReference type="RefSeq" id="WP_094454126.1">
    <property type="nucleotide sequence ID" value="NZ_NOXU01000022.1"/>
</dbReference>
<dbReference type="PIRSF" id="PIRSF002741">
    <property type="entry name" value="MppA"/>
    <property type="match status" value="1"/>
</dbReference>
<evidence type="ECO:0000256" key="2">
    <source>
        <dbReference type="ARBA" id="ARBA00005695"/>
    </source>
</evidence>
<reference evidence="6 7" key="1">
    <citation type="submission" date="2017-07" db="EMBL/GenBank/DDBJ databases">
        <title>Niveispirillum cyanobacteriorum sp. nov., isolated from cyanobacterial aggregates in a eutrophic lake.</title>
        <authorList>
            <person name="Cai H."/>
        </authorList>
    </citation>
    <scope>NUCLEOTIDE SEQUENCE [LARGE SCALE GENOMIC DNA]</scope>
    <source>
        <strain evidence="7">TH1-14</strain>
    </source>
</reference>
<proteinExistence type="inferred from homology"/>
<comment type="similarity">
    <text evidence="2">Belongs to the bacterial solute-binding protein 5 family.</text>
</comment>
<evidence type="ECO:0000313" key="6">
    <source>
        <dbReference type="EMBL" id="OYQ36481.1"/>
    </source>
</evidence>
<organism evidence="6 7">
    <name type="scientific">Niveispirillum lacus</name>
    <dbReference type="NCBI Taxonomy" id="1981099"/>
    <lineage>
        <taxon>Bacteria</taxon>
        <taxon>Pseudomonadati</taxon>
        <taxon>Pseudomonadota</taxon>
        <taxon>Alphaproteobacteria</taxon>
        <taxon>Rhodospirillales</taxon>
        <taxon>Azospirillaceae</taxon>
        <taxon>Niveispirillum</taxon>
    </lineage>
</organism>
<feature type="domain" description="Solute-binding protein family 5" evidence="5">
    <location>
        <begin position="71"/>
        <end position="442"/>
    </location>
</feature>
<dbReference type="Gene3D" id="3.90.76.10">
    <property type="entry name" value="Dipeptide-binding Protein, Domain 1"/>
    <property type="match status" value="1"/>
</dbReference>
<dbReference type="Pfam" id="PF00496">
    <property type="entry name" value="SBP_bac_5"/>
    <property type="match status" value="1"/>
</dbReference>
<dbReference type="AlphaFoldDB" id="A0A255Z4X7"/>
<gene>
    <name evidence="6" type="ORF">CHU95_04455</name>
</gene>
<dbReference type="InterPro" id="IPR030678">
    <property type="entry name" value="Peptide/Ni-bd"/>
</dbReference>
<dbReference type="FunFam" id="3.90.76.10:FF:000001">
    <property type="entry name" value="Oligopeptide ABC transporter substrate-binding protein"/>
    <property type="match status" value="1"/>
</dbReference>
<dbReference type="PANTHER" id="PTHR30290">
    <property type="entry name" value="PERIPLASMIC BINDING COMPONENT OF ABC TRANSPORTER"/>
    <property type="match status" value="1"/>
</dbReference>
<evidence type="ECO:0000256" key="3">
    <source>
        <dbReference type="ARBA" id="ARBA00022448"/>
    </source>
</evidence>
<name>A0A255Z4X7_9PROT</name>
<dbReference type="GO" id="GO:0043190">
    <property type="term" value="C:ATP-binding cassette (ABC) transporter complex"/>
    <property type="evidence" value="ECO:0007669"/>
    <property type="project" value="InterPro"/>
</dbReference>
<sequence>MRRLARSLLLSSLVLLPLVAPVTAWGETVFRRGIGSAPGTIDPGKADLHPESIVIYDLYEGLLTPGPDGKPIAGAAASWEISPDGRTYTFSLRPDGRWSDGSKVTAKDFVYAWRRLASPQQASPYAYYVWPIVNGKEVTAGTKPPTELGVEAVGELMFRVKLAEPAAYFLGQVAHQSMSPVKEGATPGQVGNGAYMLAEMVPQTHLKLVKNPHFRDAANVKIDTVMHIVTENVDTELKRYRAGELDATYTLPVTAVAWARQEAAADYMPTPTYSTFFMAFNLTREPWKSSPKLRQALSMAIDRDIIVNKVLNGDLRPAYSFTPPGKVAGYEPPLPAWAALTQTQRDEQAKKLLVEAGYGPGGKPLPPVEILLTQNENNKRVMIAVAAMWKQKLGVDVVMNNQEFRVVSSIGNQKTYKDTLYYGWIGDFPDPINFLKLLRSDVAQQNYPAYQNKEYDALLDKANASLDPAERLALLGRAEALYQADNPLIPIMHNTRRRLVNPRVIGWTKAPLDQNPTRFLSIKG</sequence>
<keyword evidence="4" id="KW-0732">Signal</keyword>
<dbReference type="GO" id="GO:0015833">
    <property type="term" value="P:peptide transport"/>
    <property type="evidence" value="ECO:0007669"/>
    <property type="project" value="TreeGrafter"/>
</dbReference>
<comment type="caution">
    <text evidence="6">The sequence shown here is derived from an EMBL/GenBank/DDBJ whole genome shotgun (WGS) entry which is preliminary data.</text>
</comment>